<accession>A0A1M5QN63</accession>
<dbReference type="GO" id="GO:0051539">
    <property type="term" value="F:4 iron, 4 sulfur cluster binding"/>
    <property type="evidence" value="ECO:0007669"/>
    <property type="project" value="UniProtKB-UniRule"/>
</dbReference>
<comment type="cofactor">
    <cofactor evidence="8">
        <name>[4Fe-4S] cluster</name>
        <dbReference type="ChEBI" id="CHEBI:49883"/>
    </cofactor>
    <text evidence="8">Binds 1 [4Fe-4S] cluster. The cluster is coordinated with 3 cysteines and an exchangeable S-adenosyl-L-methionine.</text>
</comment>
<feature type="binding site" evidence="8">
    <location>
        <begin position="11"/>
        <end position="13"/>
    </location>
    <ligand>
        <name>substrate</name>
    </ligand>
</feature>
<dbReference type="Pfam" id="PF04055">
    <property type="entry name" value="Radical_SAM"/>
    <property type="match status" value="1"/>
</dbReference>
<dbReference type="GO" id="GO:1904047">
    <property type="term" value="F:S-adenosyl-L-methionine binding"/>
    <property type="evidence" value="ECO:0007669"/>
    <property type="project" value="UniProtKB-UniRule"/>
</dbReference>
<comment type="caution">
    <text evidence="8">Lacks conserved residue(s) required for the propagation of feature annotation.</text>
</comment>
<keyword evidence="3 8" id="KW-0479">Metal-binding</keyword>
<comment type="subunit">
    <text evidence="8">Homodimer.</text>
</comment>
<dbReference type="UniPathway" id="UPA00391"/>
<evidence type="ECO:0000256" key="3">
    <source>
        <dbReference type="ARBA" id="ARBA00022723"/>
    </source>
</evidence>
<dbReference type="EC" id="4.3.99.3" evidence="8"/>
<dbReference type="InterPro" id="IPR024924">
    <property type="entry name" value="7-CO-7-deazaguanine_synth-like"/>
</dbReference>
<dbReference type="SFLD" id="SFLDG01067">
    <property type="entry name" value="SPASM/twitch_domain_containing"/>
    <property type="match status" value="1"/>
</dbReference>
<dbReference type="Gene3D" id="3.20.20.70">
    <property type="entry name" value="Aldolase class I"/>
    <property type="match status" value="1"/>
</dbReference>
<proteinExistence type="inferred from homology"/>
<dbReference type="InterPro" id="IPR058240">
    <property type="entry name" value="rSAM_sf"/>
</dbReference>
<protein>
    <recommendedName>
        <fullName evidence="8">7-carboxy-7-deazaguanine synthase</fullName>
        <shortName evidence="8">CDG synthase</shortName>
        <ecNumber evidence="8">4.3.99.3</ecNumber>
    </recommendedName>
    <alternativeName>
        <fullName evidence="8">Queuosine biosynthesis protein QueE</fullName>
    </alternativeName>
</protein>
<dbReference type="PIRSF" id="PIRSF000370">
    <property type="entry name" value="QueE"/>
    <property type="match status" value="1"/>
</dbReference>
<dbReference type="PANTHER" id="PTHR42836:SF1">
    <property type="entry name" value="7-CARBOXY-7-DEAZAGUANINE SYNTHASE"/>
    <property type="match status" value="1"/>
</dbReference>
<dbReference type="PANTHER" id="PTHR42836">
    <property type="entry name" value="7-CARBOXY-7-DEAZAGUANINE SYNTHASE"/>
    <property type="match status" value="1"/>
</dbReference>
<dbReference type="PROSITE" id="PS51918">
    <property type="entry name" value="RADICAL_SAM"/>
    <property type="match status" value="1"/>
</dbReference>
<dbReference type="STRING" id="1123350.SAMN02744040_01038"/>
<dbReference type="Proteomes" id="UP000242520">
    <property type="component" value="Unassembled WGS sequence"/>
</dbReference>
<evidence type="ECO:0000256" key="4">
    <source>
        <dbReference type="ARBA" id="ARBA00022842"/>
    </source>
</evidence>
<dbReference type="NCBIfam" id="TIGR03963">
    <property type="entry name" value="rSAM_QueE_Clost"/>
    <property type="match status" value="1"/>
</dbReference>
<keyword evidence="6 8" id="KW-0411">Iron-sulfur</keyword>
<evidence type="ECO:0000313" key="11">
    <source>
        <dbReference type="Proteomes" id="UP000242520"/>
    </source>
</evidence>
<feature type="binding site" evidence="8">
    <location>
        <position position="39"/>
    </location>
    <ligand>
        <name>Mg(2+)</name>
        <dbReference type="ChEBI" id="CHEBI:18420"/>
    </ligand>
</feature>
<comment type="cofactor">
    <cofactor evidence="8">
        <name>S-adenosyl-L-methionine</name>
        <dbReference type="ChEBI" id="CHEBI:59789"/>
    </cofactor>
    <text evidence="8">Binds 1 S-adenosyl-L-methionine per subunit.</text>
</comment>
<feature type="binding site" evidence="8">
    <location>
        <position position="30"/>
    </location>
    <ligand>
        <name>[4Fe-4S] cluster</name>
        <dbReference type="ChEBI" id="CHEBI:49883"/>
        <note>4Fe-4S-S-AdoMet</note>
    </ligand>
</feature>
<evidence type="ECO:0000256" key="2">
    <source>
        <dbReference type="ARBA" id="ARBA00022691"/>
    </source>
</evidence>
<dbReference type="RefSeq" id="WP_072724313.1">
    <property type="nucleotide sequence ID" value="NZ_FQXH01000008.1"/>
</dbReference>
<comment type="function">
    <text evidence="8">Catalyzes the complex heterocyclic radical-mediated conversion of 6-carboxy-5,6,7,8-tetrahydropterin (CPH4) to 7-carboxy-7-deazaguanine (CDG), a step common to the biosynthetic pathways of all 7-deazapurine-containing compounds.</text>
</comment>
<dbReference type="AlphaFoldDB" id="A0A1M5QN63"/>
<feature type="binding site" evidence="8">
    <location>
        <position position="72"/>
    </location>
    <ligand>
        <name>substrate</name>
    </ligand>
</feature>
<feature type="domain" description="Radical SAM core" evidence="9">
    <location>
        <begin position="17"/>
        <end position="221"/>
    </location>
</feature>
<feature type="binding site" evidence="8">
    <location>
        <position position="74"/>
    </location>
    <ligand>
        <name>S-adenosyl-L-methionine</name>
        <dbReference type="ChEBI" id="CHEBI:59789"/>
    </ligand>
</feature>
<dbReference type="GO" id="GO:0008616">
    <property type="term" value="P:tRNA queuosine(34) biosynthetic process"/>
    <property type="evidence" value="ECO:0007669"/>
    <property type="project" value="UniProtKB-UniRule"/>
</dbReference>
<keyword evidence="11" id="KW-1185">Reference proteome</keyword>
<dbReference type="InterPro" id="IPR007197">
    <property type="entry name" value="rSAM"/>
</dbReference>
<keyword evidence="4 8" id="KW-0460">Magnesium</keyword>
<feature type="binding site" evidence="8">
    <location>
        <position position="26"/>
    </location>
    <ligand>
        <name>substrate</name>
    </ligand>
</feature>
<dbReference type="SFLD" id="SFLDS00029">
    <property type="entry name" value="Radical_SAM"/>
    <property type="match status" value="1"/>
</dbReference>
<dbReference type="OrthoDB" id="9792276at2"/>
<evidence type="ECO:0000256" key="1">
    <source>
        <dbReference type="ARBA" id="ARBA00022485"/>
    </source>
</evidence>
<dbReference type="InterPro" id="IPR013785">
    <property type="entry name" value="Aldolase_TIM"/>
</dbReference>
<keyword evidence="2 8" id="KW-0949">S-adenosyl-L-methionine</keyword>
<evidence type="ECO:0000259" key="9">
    <source>
        <dbReference type="PROSITE" id="PS51918"/>
    </source>
</evidence>
<reference evidence="11" key="1">
    <citation type="submission" date="2016-11" db="EMBL/GenBank/DDBJ databases">
        <authorList>
            <person name="Varghese N."/>
            <person name="Submissions S."/>
        </authorList>
    </citation>
    <scope>NUCLEOTIDE SEQUENCE [LARGE SCALE GENOMIC DNA]</scope>
    <source>
        <strain evidence="11">DSM 15285</strain>
    </source>
</reference>
<dbReference type="SUPFAM" id="SSF102114">
    <property type="entry name" value="Radical SAM enzymes"/>
    <property type="match status" value="1"/>
</dbReference>
<feature type="binding site" evidence="8">
    <location>
        <position position="34"/>
    </location>
    <ligand>
        <name>[4Fe-4S] cluster</name>
        <dbReference type="ChEBI" id="CHEBI:49883"/>
        <note>4Fe-4S-S-AdoMet</note>
    </ligand>
</feature>
<feature type="binding site" evidence="8">
    <location>
        <begin position="36"/>
        <end position="38"/>
    </location>
    <ligand>
        <name>S-adenosyl-L-methionine</name>
        <dbReference type="ChEBI" id="CHEBI:59789"/>
    </ligand>
</feature>
<evidence type="ECO:0000256" key="8">
    <source>
        <dbReference type="HAMAP-Rule" id="MF_00917"/>
    </source>
</evidence>
<dbReference type="CDD" id="cd01335">
    <property type="entry name" value="Radical_SAM"/>
    <property type="match status" value="1"/>
</dbReference>
<comment type="pathway">
    <text evidence="8">Purine metabolism; 7-cyano-7-deazaguanine biosynthesis.</text>
</comment>
<dbReference type="GO" id="GO:0000287">
    <property type="term" value="F:magnesium ion binding"/>
    <property type="evidence" value="ECO:0007669"/>
    <property type="project" value="UniProtKB-UniRule"/>
</dbReference>
<dbReference type="InterPro" id="IPR023868">
    <property type="entry name" value="7-CO-7-deazaGua_synth_put_Clo"/>
</dbReference>
<evidence type="ECO:0000256" key="7">
    <source>
        <dbReference type="ARBA" id="ARBA00023239"/>
    </source>
</evidence>
<keyword evidence="8" id="KW-0671">Queuosine biosynthesis</keyword>
<organism evidence="10 11">
    <name type="scientific">Tepidibacter thalassicus DSM 15285</name>
    <dbReference type="NCBI Taxonomy" id="1123350"/>
    <lineage>
        <taxon>Bacteria</taxon>
        <taxon>Bacillati</taxon>
        <taxon>Bacillota</taxon>
        <taxon>Clostridia</taxon>
        <taxon>Peptostreptococcales</taxon>
        <taxon>Peptostreptococcaceae</taxon>
        <taxon>Tepidibacter</taxon>
    </lineage>
</organism>
<sequence>MFKVVEKFVSINGEGLRSGQLAVFIRFAGCNLDCSFCDTKWANQTHVDFELMTKEDIYEYIKSTGVKNVTLTGGEPLIQEGILELIELLSNDEYLSIEIETNGSIDLKVFSKMQNNRPIFTMDYKLISSDMEYKMLVDNFKYLNKNDVVKFVIGDIEDLNRAKYLIDKYKLTDKTNVYFSPVFGEADMNDIVEFMKKNNMNEITFQIQLHKVIWNPNKRGV</sequence>
<comment type="cofactor">
    <cofactor evidence="8">
        <name>Mg(2+)</name>
        <dbReference type="ChEBI" id="CHEBI:18420"/>
    </cofactor>
</comment>
<comment type="catalytic activity">
    <reaction evidence="8">
        <text>6-carboxy-5,6,7,8-tetrahydropterin + H(+) = 7-carboxy-7-carbaguanine + NH4(+)</text>
        <dbReference type="Rhea" id="RHEA:27974"/>
        <dbReference type="ChEBI" id="CHEBI:15378"/>
        <dbReference type="ChEBI" id="CHEBI:28938"/>
        <dbReference type="ChEBI" id="CHEBI:61032"/>
        <dbReference type="ChEBI" id="CHEBI:61036"/>
        <dbReference type="EC" id="4.3.99.3"/>
    </reaction>
</comment>
<keyword evidence="5 8" id="KW-0408">Iron</keyword>
<feature type="binding site" evidence="8">
    <location>
        <position position="37"/>
    </location>
    <ligand>
        <name>[4Fe-4S] cluster</name>
        <dbReference type="ChEBI" id="CHEBI:49883"/>
        <note>4Fe-4S-S-AdoMet</note>
    </ligand>
</feature>
<keyword evidence="7 8" id="KW-0456">Lyase</keyword>
<gene>
    <name evidence="8" type="primary">queE</name>
    <name evidence="10" type="ORF">SAMN02744040_01038</name>
</gene>
<dbReference type="GO" id="GO:0016840">
    <property type="term" value="F:carbon-nitrogen lyase activity"/>
    <property type="evidence" value="ECO:0007669"/>
    <property type="project" value="UniProtKB-UniRule"/>
</dbReference>
<keyword evidence="1 8" id="KW-0004">4Fe-4S</keyword>
<dbReference type="EMBL" id="FQXH01000008">
    <property type="protein sequence ID" value="SHH15190.1"/>
    <property type="molecule type" value="Genomic_DNA"/>
</dbReference>
<evidence type="ECO:0000256" key="6">
    <source>
        <dbReference type="ARBA" id="ARBA00023014"/>
    </source>
</evidence>
<dbReference type="HAMAP" id="MF_00917">
    <property type="entry name" value="QueE"/>
    <property type="match status" value="1"/>
</dbReference>
<name>A0A1M5QN63_9FIRM</name>
<comment type="similarity">
    <text evidence="8">Belongs to the radical SAM superfamily. 7-carboxy-7-deazaguanine synthase family.</text>
</comment>
<evidence type="ECO:0000256" key="5">
    <source>
        <dbReference type="ARBA" id="ARBA00023004"/>
    </source>
</evidence>
<evidence type="ECO:0000313" key="10">
    <source>
        <dbReference type="EMBL" id="SHH15190.1"/>
    </source>
</evidence>